<name>A0ABC8U588_9AQUA</name>
<dbReference type="SUPFAM" id="SSF101936">
    <property type="entry name" value="DNA-binding pseudobarrel domain"/>
    <property type="match status" value="1"/>
</dbReference>
<evidence type="ECO:0008006" key="8">
    <source>
        <dbReference type="Google" id="ProtNLM"/>
    </source>
</evidence>
<dbReference type="GO" id="GO:0003677">
    <property type="term" value="F:DNA binding"/>
    <property type="evidence" value="ECO:0007669"/>
    <property type="project" value="UniProtKB-KW"/>
</dbReference>
<evidence type="ECO:0000313" key="6">
    <source>
        <dbReference type="EMBL" id="CAK9176480.1"/>
    </source>
</evidence>
<keyword evidence="3" id="KW-0238">DNA-binding</keyword>
<keyword evidence="7" id="KW-1185">Reference proteome</keyword>
<gene>
    <name evidence="6" type="ORF">ILEXP_LOCUS46333</name>
</gene>
<evidence type="ECO:0000256" key="5">
    <source>
        <dbReference type="ARBA" id="ARBA00023242"/>
    </source>
</evidence>
<dbReference type="EMBL" id="CAUOFW020006835">
    <property type="protein sequence ID" value="CAK9176480.1"/>
    <property type="molecule type" value="Genomic_DNA"/>
</dbReference>
<evidence type="ECO:0000256" key="1">
    <source>
        <dbReference type="ARBA" id="ARBA00004123"/>
    </source>
</evidence>
<accession>A0ABC8U588</accession>
<comment type="subcellular location">
    <subcellularLocation>
        <location evidence="1">Nucleus</location>
    </subcellularLocation>
</comment>
<organism evidence="6 7">
    <name type="scientific">Ilex paraguariensis</name>
    <name type="common">yerba mate</name>
    <dbReference type="NCBI Taxonomy" id="185542"/>
    <lineage>
        <taxon>Eukaryota</taxon>
        <taxon>Viridiplantae</taxon>
        <taxon>Streptophyta</taxon>
        <taxon>Embryophyta</taxon>
        <taxon>Tracheophyta</taxon>
        <taxon>Spermatophyta</taxon>
        <taxon>Magnoliopsida</taxon>
        <taxon>eudicotyledons</taxon>
        <taxon>Gunneridae</taxon>
        <taxon>Pentapetalae</taxon>
        <taxon>asterids</taxon>
        <taxon>campanulids</taxon>
        <taxon>Aquifoliales</taxon>
        <taxon>Aquifoliaceae</taxon>
        <taxon>Ilex</taxon>
    </lineage>
</organism>
<protein>
    <recommendedName>
        <fullName evidence="8">TF-B3 domain-containing protein</fullName>
    </recommendedName>
</protein>
<sequence>MANGITTTTTLLYFIKEYKPHSFFFLDMEPQRVCIQKQLSETDINRNLEVPNQAQFLPEGNGIMLVTDRDGTAFEFVASVRRSGRRSLTHQWIDFAASKGLRAGEFIRINWTGHENQYEVQLGLQAHGQHIFWETL</sequence>
<proteinExistence type="predicted"/>
<evidence type="ECO:0000256" key="2">
    <source>
        <dbReference type="ARBA" id="ARBA00023015"/>
    </source>
</evidence>
<dbReference type="InterPro" id="IPR003340">
    <property type="entry name" value="B3_DNA-bd"/>
</dbReference>
<keyword evidence="4" id="KW-0804">Transcription</keyword>
<keyword evidence="5" id="KW-0539">Nucleus</keyword>
<dbReference type="InterPro" id="IPR015300">
    <property type="entry name" value="DNA-bd_pseudobarrel_sf"/>
</dbReference>
<evidence type="ECO:0000313" key="7">
    <source>
        <dbReference type="Proteomes" id="UP001642360"/>
    </source>
</evidence>
<reference evidence="6 7" key="1">
    <citation type="submission" date="2024-02" db="EMBL/GenBank/DDBJ databases">
        <authorList>
            <person name="Vignale AGUSTIN F."/>
            <person name="Sosa J E."/>
            <person name="Modenutti C."/>
        </authorList>
    </citation>
    <scope>NUCLEOTIDE SEQUENCE [LARGE SCALE GENOMIC DNA]</scope>
</reference>
<dbReference type="Proteomes" id="UP001642360">
    <property type="component" value="Unassembled WGS sequence"/>
</dbReference>
<dbReference type="GO" id="GO:0005634">
    <property type="term" value="C:nucleus"/>
    <property type="evidence" value="ECO:0007669"/>
    <property type="project" value="UniProtKB-SubCell"/>
</dbReference>
<keyword evidence="2" id="KW-0805">Transcription regulation</keyword>
<dbReference type="Gene3D" id="2.40.330.10">
    <property type="entry name" value="DNA-binding pseudobarrel domain"/>
    <property type="match status" value="1"/>
</dbReference>
<dbReference type="CDD" id="cd10017">
    <property type="entry name" value="B3_DNA"/>
    <property type="match status" value="1"/>
</dbReference>
<evidence type="ECO:0000256" key="3">
    <source>
        <dbReference type="ARBA" id="ARBA00023125"/>
    </source>
</evidence>
<comment type="caution">
    <text evidence="6">The sequence shown here is derived from an EMBL/GenBank/DDBJ whole genome shotgun (WGS) entry which is preliminary data.</text>
</comment>
<dbReference type="AlphaFoldDB" id="A0ABC8U588"/>
<evidence type="ECO:0000256" key="4">
    <source>
        <dbReference type="ARBA" id="ARBA00023163"/>
    </source>
</evidence>